<dbReference type="PANTHER" id="PTHR36435">
    <property type="entry name" value="SLR1288 PROTEIN"/>
    <property type="match status" value="1"/>
</dbReference>
<dbReference type="InterPro" id="IPR003675">
    <property type="entry name" value="Rce1/LyrA-like_dom"/>
</dbReference>
<accession>A0ABU1JCU3</accession>
<feature type="transmembrane region" description="Helical" evidence="1">
    <location>
        <begin position="132"/>
        <end position="154"/>
    </location>
</feature>
<keyword evidence="1" id="KW-0812">Transmembrane</keyword>
<keyword evidence="1" id="KW-0472">Membrane</keyword>
<dbReference type="RefSeq" id="WP_309799122.1">
    <property type="nucleotide sequence ID" value="NZ_BAAAHY010000005.1"/>
</dbReference>
<dbReference type="InterPro" id="IPR052710">
    <property type="entry name" value="CAAX_protease"/>
</dbReference>
<proteinExistence type="predicted"/>
<evidence type="ECO:0000259" key="2">
    <source>
        <dbReference type="Pfam" id="PF02517"/>
    </source>
</evidence>
<keyword evidence="4" id="KW-1185">Reference proteome</keyword>
<feature type="domain" description="CAAX prenyl protease 2/Lysostaphin resistance protein A-like" evidence="2">
    <location>
        <begin position="136"/>
        <end position="228"/>
    </location>
</feature>
<dbReference type="GO" id="GO:0008233">
    <property type="term" value="F:peptidase activity"/>
    <property type="evidence" value="ECO:0007669"/>
    <property type="project" value="UniProtKB-KW"/>
</dbReference>
<dbReference type="PANTHER" id="PTHR36435:SF1">
    <property type="entry name" value="CAAX AMINO TERMINAL PROTEASE FAMILY PROTEIN"/>
    <property type="match status" value="1"/>
</dbReference>
<feature type="transmembrane region" description="Helical" evidence="1">
    <location>
        <begin position="90"/>
        <end position="112"/>
    </location>
</feature>
<dbReference type="GO" id="GO:0006508">
    <property type="term" value="P:proteolysis"/>
    <property type="evidence" value="ECO:0007669"/>
    <property type="project" value="UniProtKB-KW"/>
</dbReference>
<organism evidence="3 4">
    <name type="scientific">Arthrobacter russicus</name>
    <dbReference type="NCBI Taxonomy" id="172040"/>
    <lineage>
        <taxon>Bacteria</taxon>
        <taxon>Bacillati</taxon>
        <taxon>Actinomycetota</taxon>
        <taxon>Actinomycetes</taxon>
        <taxon>Micrococcales</taxon>
        <taxon>Micrococcaceae</taxon>
        <taxon>Arthrobacter</taxon>
    </lineage>
</organism>
<evidence type="ECO:0000313" key="3">
    <source>
        <dbReference type="EMBL" id="MDR6270210.1"/>
    </source>
</evidence>
<keyword evidence="3" id="KW-0645">Protease</keyword>
<reference evidence="3 4" key="1">
    <citation type="submission" date="2023-07" db="EMBL/GenBank/DDBJ databases">
        <title>Sequencing the genomes of 1000 actinobacteria strains.</title>
        <authorList>
            <person name="Klenk H.-P."/>
        </authorList>
    </citation>
    <scope>NUCLEOTIDE SEQUENCE [LARGE SCALE GENOMIC DNA]</scope>
    <source>
        <strain evidence="3 4">DSM 14555</strain>
    </source>
</reference>
<name>A0ABU1JCU3_9MICC</name>
<dbReference type="Proteomes" id="UP001185069">
    <property type="component" value="Unassembled WGS sequence"/>
</dbReference>
<protein>
    <submittedName>
        <fullName evidence="3">Membrane protease YdiL (CAAX protease family)</fullName>
    </submittedName>
</protein>
<keyword evidence="3" id="KW-0378">Hydrolase</keyword>
<feature type="transmembrane region" description="Helical" evidence="1">
    <location>
        <begin position="217"/>
        <end position="237"/>
    </location>
</feature>
<evidence type="ECO:0000256" key="1">
    <source>
        <dbReference type="SAM" id="Phobius"/>
    </source>
</evidence>
<evidence type="ECO:0000313" key="4">
    <source>
        <dbReference type="Proteomes" id="UP001185069"/>
    </source>
</evidence>
<sequence>MPAANRPLQRFRVLDLVVAGLFLGSLLLFSSAAITVDGALSEWLLSILHRPEAVNLAVNLALSSCLFILALIAAWPALQQDSLLYRRRPLLAFGIVPLALVAMLISTAALVLAAGGPAGSVNQSGLESMMRVLPPAAVVPLLVVTGPFVEEFVFRHLLIGKLSRYLNVWICAAISLFAFALLHLAGKEAITFPTLAPYLGLGLVLVLVYVLCGRNLLLVYSLHLAKNLLALLVFYSML</sequence>
<gene>
    <name evidence="3" type="ORF">JOE69_002448</name>
</gene>
<feature type="transmembrane region" description="Helical" evidence="1">
    <location>
        <begin position="56"/>
        <end position="78"/>
    </location>
</feature>
<feature type="transmembrane region" description="Helical" evidence="1">
    <location>
        <begin position="166"/>
        <end position="184"/>
    </location>
</feature>
<dbReference type="EMBL" id="JAVDQF010000001">
    <property type="protein sequence ID" value="MDR6270210.1"/>
    <property type="molecule type" value="Genomic_DNA"/>
</dbReference>
<dbReference type="Pfam" id="PF02517">
    <property type="entry name" value="Rce1-like"/>
    <property type="match status" value="1"/>
</dbReference>
<comment type="caution">
    <text evidence="3">The sequence shown here is derived from an EMBL/GenBank/DDBJ whole genome shotgun (WGS) entry which is preliminary data.</text>
</comment>
<feature type="transmembrane region" description="Helical" evidence="1">
    <location>
        <begin position="190"/>
        <end position="210"/>
    </location>
</feature>
<keyword evidence="1" id="KW-1133">Transmembrane helix</keyword>